<dbReference type="Pfam" id="PF07811">
    <property type="entry name" value="TadE"/>
    <property type="match status" value="1"/>
</dbReference>
<dbReference type="PATRIC" id="fig|1096930.3.peg.4284"/>
<dbReference type="EMBL" id="ATHL01000151">
    <property type="protein sequence ID" value="EQB07958.1"/>
    <property type="molecule type" value="Genomic_DNA"/>
</dbReference>
<dbReference type="eggNOG" id="COG4961">
    <property type="taxonomic scope" value="Bacteria"/>
</dbReference>
<gene>
    <name evidence="2" type="ORF">L284_21800</name>
</gene>
<organism evidence="2 3">
    <name type="scientific">Novosphingobium lindaniclasticum LE124</name>
    <dbReference type="NCBI Taxonomy" id="1096930"/>
    <lineage>
        <taxon>Bacteria</taxon>
        <taxon>Pseudomonadati</taxon>
        <taxon>Pseudomonadota</taxon>
        <taxon>Alphaproteobacteria</taxon>
        <taxon>Sphingomonadales</taxon>
        <taxon>Sphingomonadaceae</taxon>
        <taxon>Novosphingobium</taxon>
    </lineage>
</organism>
<sequence length="168" mass="17371">MTMRALLSLRPRSLRTDRSGAAAAEMALLLPLALVLIFGAMEGGWYMVCEHRVVKGVRDAARYASRLDFSNYTCPSTFSGNGTAVKNLARTGKLTGGTPTVPGWTDAQVTIAVTCSPGASGLYSVVSGNAPKVKISAQVPYPSLFGTLGFGGTSRTLGASAQSPVAGL</sequence>
<keyword evidence="3" id="KW-1185">Reference proteome</keyword>
<evidence type="ECO:0000313" key="3">
    <source>
        <dbReference type="Proteomes" id="UP000015527"/>
    </source>
</evidence>
<evidence type="ECO:0000259" key="1">
    <source>
        <dbReference type="Pfam" id="PF07811"/>
    </source>
</evidence>
<proteinExistence type="predicted"/>
<accession>T0H788</accession>
<dbReference type="InterPro" id="IPR012495">
    <property type="entry name" value="TadE-like_dom"/>
</dbReference>
<reference evidence="2 3" key="1">
    <citation type="journal article" date="2013" name="Genome Announc.">
        <title>Genome Sequence of Novosphingobium lindaniclasticum LE124T, Isolated from a Hexachlorocyclohexane Dumpsite.</title>
        <authorList>
            <person name="Saxena A."/>
            <person name="Nayyar N."/>
            <person name="Sangwan N."/>
            <person name="Kumari R."/>
            <person name="Khurana J.P."/>
            <person name="Lal R."/>
        </authorList>
    </citation>
    <scope>NUCLEOTIDE SEQUENCE [LARGE SCALE GENOMIC DNA]</scope>
    <source>
        <strain evidence="2 3">LE124</strain>
    </source>
</reference>
<comment type="caution">
    <text evidence="2">The sequence shown here is derived from an EMBL/GenBank/DDBJ whole genome shotgun (WGS) entry which is preliminary data.</text>
</comment>
<protein>
    <recommendedName>
        <fullName evidence="1">TadE-like domain-containing protein</fullName>
    </recommendedName>
</protein>
<name>T0H788_9SPHN</name>
<feature type="domain" description="TadE-like" evidence="1">
    <location>
        <begin position="20"/>
        <end position="62"/>
    </location>
</feature>
<evidence type="ECO:0000313" key="2">
    <source>
        <dbReference type="EMBL" id="EQB07958.1"/>
    </source>
</evidence>
<dbReference type="Proteomes" id="UP000015527">
    <property type="component" value="Unassembled WGS sequence"/>
</dbReference>
<dbReference type="AlphaFoldDB" id="T0H788"/>